<dbReference type="RefSeq" id="WP_169504768.1">
    <property type="nucleotide sequence ID" value="NZ_JABBPN010000007.1"/>
</dbReference>
<evidence type="ECO:0000256" key="1">
    <source>
        <dbReference type="ARBA" id="ARBA00007118"/>
    </source>
</evidence>
<proteinExistence type="inferred from homology"/>
<dbReference type="SUPFAM" id="SSF55469">
    <property type="entry name" value="FMN-dependent nitroreductase-like"/>
    <property type="match status" value="1"/>
</dbReference>
<dbReference type="InterPro" id="IPR000415">
    <property type="entry name" value="Nitroreductase-like"/>
</dbReference>
<keyword evidence="2" id="KW-0560">Oxidoreductase</keyword>
<accession>A0A848M5E3</accession>
<evidence type="ECO:0000313" key="5">
    <source>
        <dbReference type="Proteomes" id="UP000565468"/>
    </source>
</evidence>
<dbReference type="AlphaFoldDB" id="A0A848M5E3"/>
<dbReference type="InterPro" id="IPR029479">
    <property type="entry name" value="Nitroreductase"/>
</dbReference>
<evidence type="ECO:0000313" key="4">
    <source>
        <dbReference type="EMBL" id="NMO95975.1"/>
    </source>
</evidence>
<comment type="caution">
    <text evidence="4">The sequence shown here is derived from an EMBL/GenBank/DDBJ whole genome shotgun (WGS) entry which is preliminary data.</text>
</comment>
<keyword evidence="5" id="KW-1185">Reference proteome</keyword>
<comment type="similarity">
    <text evidence="1">Belongs to the nitroreductase family.</text>
</comment>
<reference evidence="4 5" key="1">
    <citation type="submission" date="2020-04" db="EMBL/GenBank/DDBJ databases">
        <title>Paenibacillus algicola sp. nov., a novel marine bacterium producing alginate lyase.</title>
        <authorList>
            <person name="Huang H."/>
        </authorList>
    </citation>
    <scope>NUCLEOTIDE SEQUENCE [LARGE SCALE GENOMIC DNA]</scope>
    <source>
        <strain evidence="4 5">L7-75</strain>
    </source>
</reference>
<protein>
    <recommendedName>
        <fullName evidence="3">Nitroreductase domain-containing protein</fullName>
    </recommendedName>
</protein>
<dbReference type="Gene3D" id="3.40.109.10">
    <property type="entry name" value="NADH Oxidase"/>
    <property type="match status" value="1"/>
</dbReference>
<gene>
    <name evidence="4" type="ORF">HII30_09355</name>
</gene>
<organism evidence="4 5">
    <name type="scientific">Paenibacillus lemnae</name>
    <dbReference type="NCBI Taxonomy" id="1330551"/>
    <lineage>
        <taxon>Bacteria</taxon>
        <taxon>Bacillati</taxon>
        <taxon>Bacillota</taxon>
        <taxon>Bacilli</taxon>
        <taxon>Bacillales</taxon>
        <taxon>Paenibacillaceae</taxon>
        <taxon>Paenibacillus</taxon>
    </lineage>
</organism>
<sequence length="154" mass="17691">MTTVTTQDFYAIIKERHSVRKYDPSVKISREEMNEMLAEAALAPSSSNLQPWRFLVIDDQELKEKLHPIAFNQEHVLTASAVIAVFGDMRWYEKGEKIYSLSVEAGYMTEDVKERFVNNSVNMYANLGDDVKQSIVDCLLHTKNAENRSVKMLK</sequence>
<feature type="domain" description="Nitroreductase" evidence="3">
    <location>
        <begin position="13"/>
        <end position="85"/>
    </location>
</feature>
<dbReference type="GO" id="GO:0016491">
    <property type="term" value="F:oxidoreductase activity"/>
    <property type="evidence" value="ECO:0007669"/>
    <property type="project" value="UniProtKB-KW"/>
</dbReference>
<dbReference type="EMBL" id="JABBPN010000007">
    <property type="protein sequence ID" value="NMO95975.1"/>
    <property type="molecule type" value="Genomic_DNA"/>
</dbReference>
<name>A0A848M5E3_PAELE</name>
<evidence type="ECO:0000256" key="2">
    <source>
        <dbReference type="ARBA" id="ARBA00023002"/>
    </source>
</evidence>
<dbReference type="Proteomes" id="UP000565468">
    <property type="component" value="Unassembled WGS sequence"/>
</dbReference>
<dbReference type="PANTHER" id="PTHR43673:SF10">
    <property type="entry name" value="NADH DEHYDROGENASE_NAD(P)H NITROREDUCTASE XCC3605-RELATED"/>
    <property type="match status" value="1"/>
</dbReference>
<dbReference type="Pfam" id="PF00881">
    <property type="entry name" value="Nitroreductase"/>
    <property type="match status" value="1"/>
</dbReference>
<dbReference type="PANTHER" id="PTHR43673">
    <property type="entry name" value="NAD(P)H NITROREDUCTASE YDGI-RELATED"/>
    <property type="match status" value="1"/>
</dbReference>
<evidence type="ECO:0000259" key="3">
    <source>
        <dbReference type="Pfam" id="PF00881"/>
    </source>
</evidence>